<gene>
    <name evidence="1" type="ORF">NC653_034317</name>
</gene>
<evidence type="ECO:0000313" key="1">
    <source>
        <dbReference type="EMBL" id="KAJ6969733.1"/>
    </source>
</evidence>
<dbReference type="GO" id="GO:0004766">
    <property type="term" value="F:spermidine synthase activity"/>
    <property type="evidence" value="ECO:0007669"/>
    <property type="project" value="TreeGrafter"/>
</dbReference>
<accession>A0AAD6LM94</accession>
<dbReference type="Proteomes" id="UP001164929">
    <property type="component" value="Chromosome 15"/>
</dbReference>
<name>A0AAD6LM94_9ROSI</name>
<sequence length="86" mass="10038">MNVTSNHIIHIGTIPNVKLRKNRAKKMKMEAQEGPPVDFLNPIEKLEGATKHKRELKYYNSEVHSAAFALPRFLKREVSLLQDQWR</sequence>
<dbReference type="GO" id="GO:0005829">
    <property type="term" value="C:cytosol"/>
    <property type="evidence" value="ECO:0007669"/>
    <property type="project" value="TreeGrafter"/>
</dbReference>
<dbReference type="InterPro" id="IPR001045">
    <property type="entry name" value="Spermi_synthase"/>
</dbReference>
<reference evidence="1" key="1">
    <citation type="journal article" date="2023" name="Mol. Ecol. Resour.">
        <title>Chromosome-level genome assembly of a triploid poplar Populus alba 'Berolinensis'.</title>
        <authorList>
            <person name="Chen S."/>
            <person name="Yu Y."/>
            <person name="Wang X."/>
            <person name="Wang S."/>
            <person name="Zhang T."/>
            <person name="Zhou Y."/>
            <person name="He R."/>
            <person name="Meng N."/>
            <person name="Wang Y."/>
            <person name="Liu W."/>
            <person name="Liu Z."/>
            <person name="Liu J."/>
            <person name="Guo Q."/>
            <person name="Huang H."/>
            <person name="Sederoff R.R."/>
            <person name="Wang G."/>
            <person name="Qu G."/>
            <person name="Chen S."/>
        </authorList>
    </citation>
    <scope>NUCLEOTIDE SEQUENCE</scope>
    <source>
        <strain evidence="1">SC-2020</strain>
    </source>
</reference>
<dbReference type="EMBL" id="JAQIZT010000015">
    <property type="protein sequence ID" value="KAJ6969733.1"/>
    <property type="molecule type" value="Genomic_DNA"/>
</dbReference>
<organism evidence="1 2">
    <name type="scientific">Populus alba x Populus x berolinensis</name>
    <dbReference type="NCBI Taxonomy" id="444605"/>
    <lineage>
        <taxon>Eukaryota</taxon>
        <taxon>Viridiplantae</taxon>
        <taxon>Streptophyta</taxon>
        <taxon>Embryophyta</taxon>
        <taxon>Tracheophyta</taxon>
        <taxon>Spermatophyta</taxon>
        <taxon>Magnoliopsida</taxon>
        <taxon>eudicotyledons</taxon>
        <taxon>Gunneridae</taxon>
        <taxon>Pentapetalae</taxon>
        <taxon>rosids</taxon>
        <taxon>fabids</taxon>
        <taxon>Malpighiales</taxon>
        <taxon>Salicaceae</taxon>
        <taxon>Saliceae</taxon>
        <taxon>Populus</taxon>
    </lineage>
</organism>
<comment type="caution">
    <text evidence="1">The sequence shown here is derived from an EMBL/GenBank/DDBJ whole genome shotgun (WGS) entry which is preliminary data.</text>
</comment>
<evidence type="ECO:0008006" key="3">
    <source>
        <dbReference type="Google" id="ProtNLM"/>
    </source>
</evidence>
<proteinExistence type="predicted"/>
<dbReference type="Gene3D" id="3.40.50.150">
    <property type="entry name" value="Vaccinia Virus protein VP39"/>
    <property type="match status" value="1"/>
</dbReference>
<dbReference type="InterPro" id="IPR029063">
    <property type="entry name" value="SAM-dependent_MTases_sf"/>
</dbReference>
<evidence type="ECO:0000313" key="2">
    <source>
        <dbReference type="Proteomes" id="UP001164929"/>
    </source>
</evidence>
<dbReference type="GO" id="GO:0008295">
    <property type="term" value="P:spermidine biosynthetic process"/>
    <property type="evidence" value="ECO:0007669"/>
    <property type="project" value="TreeGrafter"/>
</dbReference>
<dbReference type="AlphaFoldDB" id="A0AAD6LM94"/>
<keyword evidence="2" id="KW-1185">Reference proteome</keyword>
<protein>
    <recommendedName>
        <fullName evidence="3">Spermidine synthase</fullName>
    </recommendedName>
</protein>
<dbReference type="PANTHER" id="PTHR11558:SF25">
    <property type="entry name" value="SPERMINE SYNTHASE"/>
    <property type="match status" value="1"/>
</dbReference>
<dbReference type="PANTHER" id="PTHR11558">
    <property type="entry name" value="SPERMIDINE/SPERMINE SYNTHASE"/>
    <property type="match status" value="1"/>
</dbReference>